<name>A0A1N7JC47_9CORY</name>
<evidence type="ECO:0000256" key="2">
    <source>
        <dbReference type="SAM" id="MobiDB-lite"/>
    </source>
</evidence>
<dbReference type="InterPro" id="IPR051047">
    <property type="entry name" value="AccD/PCCB"/>
</dbReference>
<dbReference type="RefSeq" id="WP_076599232.1">
    <property type="nucleotide sequence ID" value="NZ_CP046976.1"/>
</dbReference>
<keyword evidence="6" id="KW-1185">Reference proteome</keyword>
<feature type="region of interest" description="Disordered" evidence="2">
    <location>
        <begin position="1"/>
        <end position="41"/>
    </location>
</feature>
<evidence type="ECO:0000256" key="1">
    <source>
        <dbReference type="ARBA" id="ARBA00006102"/>
    </source>
</evidence>
<comment type="similarity">
    <text evidence="1">Belongs to the AccD/PCCB family.</text>
</comment>
<dbReference type="PROSITE" id="PS50980">
    <property type="entry name" value="COA_CT_NTER"/>
    <property type="match status" value="1"/>
</dbReference>
<feature type="domain" description="CoA carboxyltransferase N-terminal" evidence="3">
    <location>
        <begin position="1"/>
        <end position="266"/>
    </location>
</feature>
<dbReference type="GO" id="GO:0009317">
    <property type="term" value="C:acetyl-CoA carboxylase complex"/>
    <property type="evidence" value="ECO:0007669"/>
    <property type="project" value="TreeGrafter"/>
</dbReference>
<dbReference type="Gene3D" id="3.90.226.10">
    <property type="entry name" value="2-enoyl-CoA Hydratase, Chain A, domain 1"/>
    <property type="match status" value="2"/>
</dbReference>
<evidence type="ECO:0000259" key="3">
    <source>
        <dbReference type="PROSITE" id="PS50980"/>
    </source>
</evidence>
<dbReference type="Pfam" id="PF01039">
    <property type="entry name" value="Carboxyl_trans"/>
    <property type="match status" value="1"/>
</dbReference>
<dbReference type="PANTHER" id="PTHR43842">
    <property type="entry name" value="PROPIONYL-COA CARBOXYLASE BETA CHAIN"/>
    <property type="match status" value="1"/>
</dbReference>
<protein>
    <submittedName>
        <fullName evidence="5">Propionyl-CoA carboxylase beta chain</fullName>
    </submittedName>
</protein>
<gene>
    <name evidence="5" type="ORF">SAMN05444817_105159</name>
</gene>
<evidence type="ECO:0000259" key="4">
    <source>
        <dbReference type="PROSITE" id="PS50989"/>
    </source>
</evidence>
<dbReference type="PANTHER" id="PTHR43842:SF2">
    <property type="entry name" value="PROPIONYL-COA CARBOXYLASE BETA CHAIN, MITOCHONDRIAL"/>
    <property type="match status" value="1"/>
</dbReference>
<evidence type="ECO:0000313" key="5">
    <source>
        <dbReference type="EMBL" id="SIS46856.1"/>
    </source>
</evidence>
<proteinExistence type="inferred from homology"/>
<dbReference type="InterPro" id="IPR011763">
    <property type="entry name" value="COA_CT_C"/>
</dbReference>
<dbReference type="InterPro" id="IPR034733">
    <property type="entry name" value="AcCoA_carboxyl_beta"/>
</dbReference>
<dbReference type="OrthoDB" id="4434131at2"/>
<dbReference type="SUPFAM" id="SSF52096">
    <property type="entry name" value="ClpP/crotonase"/>
    <property type="match status" value="2"/>
</dbReference>
<feature type="compositionally biased region" description="Basic and acidic residues" evidence="2">
    <location>
        <begin position="14"/>
        <end position="29"/>
    </location>
</feature>
<sequence length="505" mass="53792">MTDKKPDLTTTAGKIEDLRNRLAESREPMGSEATRAAGEAGISTARQRVEALLDNDSFVETDALARHRVEDYGMGRTKPATDGVVTGYGLIDGRRVTVYSHDSSIFDGQMGEVYAEKILKIYDLAIKTGVPVIAIHDSTGGRLQEGVVTAAMSAKILRKATEASGVVPQISVVAGEVASLAALLVPVSDITVMVKDATMHLTSVSAVTKVTRRVATAKSLGGSDVHSKITNIAHLVAPTDLEAMSTVRDLVGFLPENNRAASPINESSTEPETGDLDTFIPNSDAESYDVREVITRVTDKGLMELSRGYADNIVTGFAHISGRAVGIVANQPSVLAGCLDHAAARKAARFIRVCDSFNIPIVEFVDSPGFYPSEEEEHLGSAAHGAALAFAYAEAQVGKVTVILRRAIGPSYVTMGSKDLGADIVLAWPTAQIALADATTAGEQLSVDVDEYATTTMTPYVATERGLVDIVIEPSQTRTQVLEALRLLERKVVYSIPKKHGNIPF</sequence>
<feature type="domain" description="CoA carboxyltransferase C-terminal" evidence="4">
    <location>
        <begin position="263"/>
        <end position="505"/>
    </location>
</feature>
<accession>A0A1N7JC47</accession>
<organism evidence="5 6">
    <name type="scientific">Corynebacterium appendicis CIP 107643</name>
    <dbReference type="NCBI Taxonomy" id="1161099"/>
    <lineage>
        <taxon>Bacteria</taxon>
        <taxon>Bacillati</taxon>
        <taxon>Actinomycetota</taxon>
        <taxon>Actinomycetes</taxon>
        <taxon>Mycobacteriales</taxon>
        <taxon>Corynebacteriaceae</taxon>
        <taxon>Corynebacterium</taxon>
    </lineage>
</organism>
<dbReference type="PROSITE" id="PS50989">
    <property type="entry name" value="COA_CT_CTER"/>
    <property type="match status" value="1"/>
</dbReference>
<dbReference type="AlphaFoldDB" id="A0A1N7JC47"/>
<dbReference type="STRING" id="1161099.SAMN05444817_105159"/>
<dbReference type="EMBL" id="FTOF01000005">
    <property type="protein sequence ID" value="SIS46856.1"/>
    <property type="molecule type" value="Genomic_DNA"/>
</dbReference>
<dbReference type="GO" id="GO:0004658">
    <property type="term" value="F:propionyl-CoA carboxylase activity"/>
    <property type="evidence" value="ECO:0007669"/>
    <property type="project" value="TreeGrafter"/>
</dbReference>
<evidence type="ECO:0000313" key="6">
    <source>
        <dbReference type="Proteomes" id="UP000186292"/>
    </source>
</evidence>
<dbReference type="InterPro" id="IPR029045">
    <property type="entry name" value="ClpP/crotonase-like_dom_sf"/>
</dbReference>
<dbReference type="Proteomes" id="UP000186292">
    <property type="component" value="Unassembled WGS sequence"/>
</dbReference>
<reference evidence="6" key="1">
    <citation type="submission" date="2017-01" db="EMBL/GenBank/DDBJ databases">
        <authorList>
            <person name="Varghese N."/>
            <person name="Submissions S."/>
        </authorList>
    </citation>
    <scope>NUCLEOTIDE SEQUENCE [LARGE SCALE GENOMIC DNA]</scope>
    <source>
        <strain evidence="6">DSM 44531</strain>
    </source>
</reference>
<dbReference type="InterPro" id="IPR011762">
    <property type="entry name" value="COA_CT_N"/>
</dbReference>